<comment type="cofactor">
    <cofactor evidence="7">
        <name>heme</name>
        <dbReference type="ChEBI" id="CHEBI:30413"/>
    </cofactor>
</comment>
<keyword evidence="3 7" id="KW-0479">Metal-binding</keyword>
<feature type="binding site" description="axial binding residue" evidence="7">
    <location>
        <position position="468"/>
    </location>
    <ligand>
        <name>heme</name>
        <dbReference type="ChEBI" id="CHEBI:30413"/>
    </ligand>
    <ligandPart>
        <name>Fe</name>
        <dbReference type="ChEBI" id="CHEBI:18248"/>
    </ligandPart>
</feature>
<dbReference type="GO" id="GO:0046246">
    <property type="term" value="P:terpene biosynthetic process"/>
    <property type="evidence" value="ECO:0007669"/>
    <property type="project" value="TreeGrafter"/>
</dbReference>
<evidence type="ECO:0000256" key="3">
    <source>
        <dbReference type="ARBA" id="ARBA00022723"/>
    </source>
</evidence>
<dbReference type="GO" id="GO:0004497">
    <property type="term" value="F:monooxygenase activity"/>
    <property type="evidence" value="ECO:0007669"/>
    <property type="project" value="UniProtKB-KW"/>
</dbReference>
<dbReference type="GO" id="GO:0020037">
    <property type="term" value="F:heme binding"/>
    <property type="evidence" value="ECO:0007669"/>
    <property type="project" value="InterPro"/>
</dbReference>
<dbReference type="GO" id="GO:0005506">
    <property type="term" value="F:iron ion binding"/>
    <property type="evidence" value="ECO:0007669"/>
    <property type="project" value="InterPro"/>
</dbReference>
<gene>
    <name evidence="10" type="ORF">F8388_009152</name>
    <name evidence="9" type="ORF">G4B88_003718</name>
</gene>
<dbReference type="Proteomes" id="UP000525078">
    <property type="component" value="Unassembled WGS sequence"/>
</dbReference>
<comment type="caution">
    <text evidence="9">The sequence shown here is derived from an EMBL/GenBank/DDBJ whole genome shotgun (WGS) entry which is preliminary data.</text>
</comment>
<evidence type="ECO:0000256" key="1">
    <source>
        <dbReference type="ARBA" id="ARBA00010617"/>
    </source>
</evidence>
<dbReference type="FunFam" id="1.10.630.10:FF:000026">
    <property type="entry name" value="Cytochrome P450 82C4"/>
    <property type="match status" value="1"/>
</dbReference>
<dbReference type="CDD" id="cd20654">
    <property type="entry name" value="CYP82"/>
    <property type="match status" value="1"/>
</dbReference>
<dbReference type="AlphaFoldDB" id="A0A7J6FA04"/>
<evidence type="ECO:0000256" key="5">
    <source>
        <dbReference type="ARBA" id="ARBA00023004"/>
    </source>
</evidence>
<dbReference type="PANTHER" id="PTHR47947">
    <property type="entry name" value="CYTOCHROME P450 82C3-RELATED"/>
    <property type="match status" value="1"/>
</dbReference>
<dbReference type="PRINTS" id="PR00385">
    <property type="entry name" value="P450"/>
</dbReference>
<evidence type="ECO:0008006" key="13">
    <source>
        <dbReference type="Google" id="ProtNLM"/>
    </source>
</evidence>
<dbReference type="InterPro" id="IPR001128">
    <property type="entry name" value="Cyt_P450"/>
</dbReference>
<dbReference type="InterPro" id="IPR017972">
    <property type="entry name" value="Cyt_P450_CS"/>
</dbReference>
<keyword evidence="5 7" id="KW-0408">Iron</keyword>
<protein>
    <recommendedName>
        <fullName evidence="13">Cytochrome P450</fullName>
    </recommendedName>
</protein>
<keyword evidence="6 8" id="KW-0503">Monooxygenase</keyword>
<dbReference type="PRINTS" id="PR00463">
    <property type="entry name" value="EP450I"/>
</dbReference>
<evidence type="ECO:0000313" key="11">
    <source>
        <dbReference type="Proteomes" id="UP000525078"/>
    </source>
</evidence>
<dbReference type="InterPro" id="IPR002401">
    <property type="entry name" value="Cyt_P450_E_grp-I"/>
</dbReference>
<keyword evidence="4 8" id="KW-0560">Oxidoreductase</keyword>
<evidence type="ECO:0000256" key="2">
    <source>
        <dbReference type="ARBA" id="ARBA00022617"/>
    </source>
</evidence>
<evidence type="ECO:0000256" key="7">
    <source>
        <dbReference type="PIRSR" id="PIRSR602401-1"/>
    </source>
</evidence>
<sequence>MDDHSFPFKTLFLTLMLALLTFLLINSAFKTFLKHPNKKNTNKKSVQSLPEPSGVLPIIGHLHLLNGQKPVARILGAMADQYGPIYSLRLGQYRALVLSNWELVKESLTKNDRLFANRPNIAIGKYVLYDSAAFAVSSYGPYWRELRKLATLQLLSIHRIELLQHVRVAEINSFLKNLNTKNNVILPLSELLEQLTFNINVRLIAGKRFSPETFEEKTTEVFRFKEAIKEALHLAGVFVWSDVIPWLEFLDVHGHVRAMKRTFKELDLVMGNWLEEHREARANNSDNNNGGDLMDVMLSNLTEDDAVLSGYSRDTVIKATSLILILTGTESTAVTLTWTISLLLNHPNVLKAAQEELDTHVGRERWVQESDIPNLKFLQSIVKETLRLYPPGPLTGPREATQDCYIGGHCVPVGTRLIVNLWKLQRDPRMWSDPLEFLPERFMTTHADLNFRGQNFEYIPFSAGRRSCPGVSLGLAVVQLVLARIVQGFDLKNKDDSPVDMSEGLGIALPKLTPLEVRLVPRLSPQLYESL</sequence>
<evidence type="ECO:0000256" key="4">
    <source>
        <dbReference type="ARBA" id="ARBA00023002"/>
    </source>
</evidence>
<proteinExistence type="inferred from homology"/>
<evidence type="ECO:0000313" key="12">
    <source>
        <dbReference type="Proteomes" id="UP000583929"/>
    </source>
</evidence>
<dbReference type="PROSITE" id="PS00086">
    <property type="entry name" value="CYTOCHROME_P450"/>
    <property type="match status" value="1"/>
</dbReference>
<accession>A0A7J6FA04</accession>
<dbReference type="EMBL" id="JAATIP010000053">
    <property type="protein sequence ID" value="KAF4383121.1"/>
    <property type="molecule type" value="Genomic_DNA"/>
</dbReference>
<organism evidence="9 12">
    <name type="scientific">Cannabis sativa</name>
    <name type="common">Hemp</name>
    <name type="synonym">Marijuana</name>
    <dbReference type="NCBI Taxonomy" id="3483"/>
    <lineage>
        <taxon>Eukaryota</taxon>
        <taxon>Viridiplantae</taxon>
        <taxon>Streptophyta</taxon>
        <taxon>Embryophyta</taxon>
        <taxon>Tracheophyta</taxon>
        <taxon>Spermatophyta</taxon>
        <taxon>Magnoliopsida</taxon>
        <taxon>eudicotyledons</taxon>
        <taxon>Gunneridae</taxon>
        <taxon>Pentapetalae</taxon>
        <taxon>rosids</taxon>
        <taxon>fabids</taxon>
        <taxon>Rosales</taxon>
        <taxon>Cannabaceae</taxon>
        <taxon>Cannabis</taxon>
    </lineage>
</organism>
<dbReference type="EMBL" id="JAATIQ010000246">
    <property type="protein sequence ID" value="KAF4367514.1"/>
    <property type="molecule type" value="Genomic_DNA"/>
</dbReference>
<evidence type="ECO:0000313" key="9">
    <source>
        <dbReference type="EMBL" id="KAF4367514.1"/>
    </source>
</evidence>
<dbReference type="InterPro" id="IPR050651">
    <property type="entry name" value="Plant_Cytochrome_P450_Monoox"/>
</dbReference>
<dbReference type="GO" id="GO:0016705">
    <property type="term" value="F:oxidoreductase activity, acting on paired donors, with incorporation or reduction of molecular oxygen"/>
    <property type="evidence" value="ECO:0007669"/>
    <property type="project" value="InterPro"/>
</dbReference>
<dbReference type="Gene3D" id="1.10.630.10">
    <property type="entry name" value="Cytochrome P450"/>
    <property type="match status" value="1"/>
</dbReference>
<evidence type="ECO:0000256" key="6">
    <source>
        <dbReference type="ARBA" id="ARBA00023033"/>
    </source>
</evidence>
<dbReference type="Pfam" id="PF00067">
    <property type="entry name" value="p450"/>
    <property type="match status" value="1"/>
</dbReference>
<reference evidence="11 12" key="1">
    <citation type="journal article" date="2020" name="bioRxiv">
        <title>Sequence and annotation of 42 cannabis genomes reveals extensive copy number variation in cannabinoid synthesis and pathogen resistance genes.</title>
        <authorList>
            <person name="Mckernan K.J."/>
            <person name="Helbert Y."/>
            <person name="Kane L.T."/>
            <person name="Ebling H."/>
            <person name="Zhang L."/>
            <person name="Liu B."/>
            <person name="Eaton Z."/>
            <person name="Mclaughlin S."/>
            <person name="Kingan S."/>
            <person name="Baybayan P."/>
            <person name="Concepcion G."/>
            <person name="Jordan M."/>
            <person name="Riva A."/>
            <person name="Barbazuk W."/>
            <person name="Harkins T."/>
        </authorList>
    </citation>
    <scope>NUCLEOTIDE SEQUENCE [LARGE SCALE GENOMIC DNA]</scope>
    <source>
        <strain evidence="11 12">cv. Jamaican Lion 4</strain>
        <strain evidence="9">Father</strain>
        <strain evidence="10">Mother</strain>
        <tissue evidence="9">Leaf</tissue>
    </source>
</reference>
<dbReference type="SUPFAM" id="SSF48264">
    <property type="entry name" value="Cytochrome P450"/>
    <property type="match status" value="1"/>
</dbReference>
<dbReference type="InterPro" id="IPR036396">
    <property type="entry name" value="Cyt_P450_sf"/>
</dbReference>
<evidence type="ECO:0000256" key="8">
    <source>
        <dbReference type="RuleBase" id="RU000461"/>
    </source>
</evidence>
<name>A0A7J6FA04_CANSA</name>
<keyword evidence="2 7" id="KW-0349">Heme</keyword>
<evidence type="ECO:0000313" key="10">
    <source>
        <dbReference type="EMBL" id="KAF4383121.1"/>
    </source>
</evidence>
<dbReference type="Proteomes" id="UP000583929">
    <property type="component" value="Unassembled WGS sequence"/>
</dbReference>
<comment type="similarity">
    <text evidence="1 8">Belongs to the cytochrome P450 family.</text>
</comment>
<keyword evidence="12" id="KW-1185">Reference proteome</keyword>
<dbReference type="PANTHER" id="PTHR47947:SF25">
    <property type="entry name" value="DIMETHYLNONATRIENE SYNTHASE"/>
    <property type="match status" value="1"/>
</dbReference>